<dbReference type="SMART" id="SM00862">
    <property type="entry name" value="Trans_reg_C"/>
    <property type="match status" value="1"/>
</dbReference>
<keyword evidence="5 8" id="KW-0238">DNA-binding</keyword>
<dbReference type="RefSeq" id="WP_181917662.1">
    <property type="nucleotide sequence ID" value="NZ_QRDZ01000009.1"/>
</dbReference>
<dbReference type="Pfam" id="PF00072">
    <property type="entry name" value="Response_reg"/>
    <property type="match status" value="1"/>
</dbReference>
<dbReference type="GO" id="GO:0005829">
    <property type="term" value="C:cytosol"/>
    <property type="evidence" value="ECO:0007669"/>
    <property type="project" value="TreeGrafter"/>
</dbReference>
<dbReference type="FunFam" id="1.10.10.10:FF:000018">
    <property type="entry name" value="DNA-binding response regulator ResD"/>
    <property type="match status" value="1"/>
</dbReference>
<dbReference type="GO" id="GO:0032993">
    <property type="term" value="C:protein-DNA complex"/>
    <property type="evidence" value="ECO:0007669"/>
    <property type="project" value="TreeGrafter"/>
</dbReference>
<dbReference type="PANTHER" id="PTHR48111">
    <property type="entry name" value="REGULATOR OF RPOS"/>
    <property type="match status" value="1"/>
</dbReference>
<sequence>MTGAIKVLAIEDEESIRDILVYSLRREGFHVKAAATGEEGMELLERFAPDVLLLDVNLPDADGFDLCKRVSSNMRIPILLLTARHDLVDKVLGLELGADDYMTKPFEIREVIARIKAVLRRRDIERNGAARPLGLISLSDRLELDRSGHAVFRDGQPVKLKPKEYELLLLFRDHPNRVFSREEILDHVWEMDYDGDLRTIDVHVQRIRKKLEESLIETVFGVGYKWRGRSRSC</sequence>
<dbReference type="EMBL" id="QRDZ01000009">
    <property type="protein sequence ID" value="RED77418.1"/>
    <property type="molecule type" value="Genomic_DNA"/>
</dbReference>
<gene>
    <name evidence="11" type="ORF">DFP98_10929</name>
</gene>
<dbReference type="GO" id="GO:0000156">
    <property type="term" value="F:phosphorelay response regulator activity"/>
    <property type="evidence" value="ECO:0007669"/>
    <property type="project" value="TreeGrafter"/>
</dbReference>
<dbReference type="GO" id="GO:0000976">
    <property type="term" value="F:transcription cis-regulatory region binding"/>
    <property type="evidence" value="ECO:0007669"/>
    <property type="project" value="TreeGrafter"/>
</dbReference>
<keyword evidence="6" id="KW-0804">Transcription</keyword>
<evidence type="ECO:0000313" key="11">
    <source>
        <dbReference type="EMBL" id="RED77418.1"/>
    </source>
</evidence>
<evidence type="ECO:0000256" key="6">
    <source>
        <dbReference type="ARBA" id="ARBA00023163"/>
    </source>
</evidence>
<evidence type="ECO:0000259" key="9">
    <source>
        <dbReference type="PROSITE" id="PS50110"/>
    </source>
</evidence>
<dbReference type="InterPro" id="IPR039420">
    <property type="entry name" value="WalR-like"/>
</dbReference>
<dbReference type="Proteomes" id="UP000256977">
    <property type="component" value="Unassembled WGS sequence"/>
</dbReference>
<keyword evidence="2 7" id="KW-0597">Phosphoprotein</keyword>
<dbReference type="SMART" id="SM00448">
    <property type="entry name" value="REC"/>
    <property type="match status" value="1"/>
</dbReference>
<dbReference type="AlphaFoldDB" id="A0A3D9JTN3"/>
<protein>
    <submittedName>
        <fullName evidence="11">DNA-binding response OmpR family regulator</fullName>
    </submittedName>
</protein>
<comment type="subcellular location">
    <subcellularLocation>
        <location evidence="1">Cytoplasm</location>
    </subcellularLocation>
</comment>
<dbReference type="Gene3D" id="1.10.10.10">
    <property type="entry name" value="Winged helix-like DNA-binding domain superfamily/Winged helix DNA-binding domain"/>
    <property type="match status" value="1"/>
</dbReference>
<evidence type="ECO:0000256" key="3">
    <source>
        <dbReference type="ARBA" id="ARBA00023012"/>
    </source>
</evidence>
<feature type="modified residue" description="4-aspartylphosphate" evidence="7">
    <location>
        <position position="55"/>
    </location>
</feature>
<dbReference type="InterPro" id="IPR011006">
    <property type="entry name" value="CheY-like_superfamily"/>
</dbReference>
<keyword evidence="12" id="KW-1185">Reference proteome</keyword>
<proteinExistence type="predicted"/>
<feature type="domain" description="OmpR/PhoB-type" evidence="10">
    <location>
        <begin position="133"/>
        <end position="228"/>
    </location>
</feature>
<dbReference type="PANTHER" id="PTHR48111:SF40">
    <property type="entry name" value="PHOSPHATE REGULON TRANSCRIPTIONAL REGULATORY PROTEIN PHOB"/>
    <property type="match status" value="1"/>
</dbReference>
<dbReference type="Gene3D" id="6.10.250.690">
    <property type="match status" value="1"/>
</dbReference>
<dbReference type="PROSITE" id="PS51755">
    <property type="entry name" value="OMPR_PHOB"/>
    <property type="match status" value="1"/>
</dbReference>
<name>A0A3D9JTN3_9BACL</name>
<accession>A0A3D9JTN3</accession>
<feature type="domain" description="Response regulatory" evidence="9">
    <location>
        <begin position="6"/>
        <end position="119"/>
    </location>
</feature>
<evidence type="ECO:0000256" key="2">
    <source>
        <dbReference type="ARBA" id="ARBA00022553"/>
    </source>
</evidence>
<dbReference type="SUPFAM" id="SSF52172">
    <property type="entry name" value="CheY-like"/>
    <property type="match status" value="1"/>
</dbReference>
<dbReference type="PROSITE" id="PS50110">
    <property type="entry name" value="RESPONSE_REGULATORY"/>
    <property type="match status" value="1"/>
</dbReference>
<evidence type="ECO:0000256" key="8">
    <source>
        <dbReference type="PROSITE-ProRule" id="PRU01091"/>
    </source>
</evidence>
<organism evidence="11 12">
    <name type="scientific">Cohnella phaseoli</name>
    <dbReference type="NCBI Taxonomy" id="456490"/>
    <lineage>
        <taxon>Bacteria</taxon>
        <taxon>Bacillati</taxon>
        <taxon>Bacillota</taxon>
        <taxon>Bacilli</taxon>
        <taxon>Bacillales</taxon>
        <taxon>Paenibacillaceae</taxon>
        <taxon>Cohnella</taxon>
    </lineage>
</organism>
<reference evidence="11 12" key="1">
    <citation type="submission" date="2018-07" db="EMBL/GenBank/DDBJ databases">
        <title>Genomic Encyclopedia of Type Strains, Phase III (KMG-III): the genomes of soil and plant-associated and newly described type strains.</title>
        <authorList>
            <person name="Whitman W."/>
        </authorList>
    </citation>
    <scope>NUCLEOTIDE SEQUENCE [LARGE SCALE GENOMIC DNA]</scope>
    <source>
        <strain evidence="11 12">CECT 7287</strain>
    </source>
</reference>
<evidence type="ECO:0000256" key="7">
    <source>
        <dbReference type="PROSITE-ProRule" id="PRU00169"/>
    </source>
</evidence>
<dbReference type="InterPro" id="IPR036388">
    <property type="entry name" value="WH-like_DNA-bd_sf"/>
</dbReference>
<dbReference type="GO" id="GO:0006355">
    <property type="term" value="P:regulation of DNA-templated transcription"/>
    <property type="evidence" value="ECO:0007669"/>
    <property type="project" value="InterPro"/>
</dbReference>
<evidence type="ECO:0000259" key="10">
    <source>
        <dbReference type="PROSITE" id="PS51755"/>
    </source>
</evidence>
<dbReference type="InterPro" id="IPR001867">
    <property type="entry name" value="OmpR/PhoB-type_DNA-bd"/>
</dbReference>
<evidence type="ECO:0000256" key="1">
    <source>
        <dbReference type="ARBA" id="ARBA00004496"/>
    </source>
</evidence>
<dbReference type="Gene3D" id="3.40.50.2300">
    <property type="match status" value="1"/>
</dbReference>
<evidence type="ECO:0000256" key="4">
    <source>
        <dbReference type="ARBA" id="ARBA00023015"/>
    </source>
</evidence>
<dbReference type="InterPro" id="IPR001789">
    <property type="entry name" value="Sig_transdc_resp-reg_receiver"/>
</dbReference>
<evidence type="ECO:0000256" key="5">
    <source>
        <dbReference type="ARBA" id="ARBA00023125"/>
    </source>
</evidence>
<keyword evidence="4" id="KW-0805">Transcription regulation</keyword>
<feature type="DNA-binding region" description="OmpR/PhoB-type" evidence="8">
    <location>
        <begin position="133"/>
        <end position="228"/>
    </location>
</feature>
<dbReference type="CDD" id="cd00383">
    <property type="entry name" value="trans_reg_C"/>
    <property type="match status" value="1"/>
</dbReference>
<dbReference type="Pfam" id="PF00486">
    <property type="entry name" value="Trans_reg_C"/>
    <property type="match status" value="1"/>
</dbReference>
<comment type="caution">
    <text evidence="11">The sequence shown here is derived from an EMBL/GenBank/DDBJ whole genome shotgun (WGS) entry which is preliminary data.</text>
</comment>
<keyword evidence="3" id="KW-0902">Two-component regulatory system</keyword>
<evidence type="ECO:0000313" key="12">
    <source>
        <dbReference type="Proteomes" id="UP000256977"/>
    </source>
</evidence>